<proteinExistence type="inferred from homology"/>
<accession>A0A2S3HCI9</accession>
<dbReference type="GO" id="GO:0043531">
    <property type="term" value="F:ADP binding"/>
    <property type="evidence" value="ECO:0007669"/>
    <property type="project" value="InterPro"/>
</dbReference>
<dbReference type="InterPro" id="IPR027417">
    <property type="entry name" value="P-loop_NTPase"/>
</dbReference>
<dbReference type="InterPro" id="IPR003591">
    <property type="entry name" value="Leu-rich_rpt_typical-subtyp"/>
</dbReference>
<feature type="coiled-coil region" evidence="8">
    <location>
        <begin position="109"/>
        <end position="136"/>
    </location>
</feature>
<evidence type="ECO:0000259" key="9">
    <source>
        <dbReference type="Pfam" id="PF00931"/>
    </source>
</evidence>
<evidence type="ECO:0000256" key="3">
    <source>
        <dbReference type="ARBA" id="ARBA00022737"/>
    </source>
</evidence>
<evidence type="ECO:0000256" key="6">
    <source>
        <dbReference type="ARBA" id="ARBA00022840"/>
    </source>
</evidence>
<dbReference type="Gramene" id="PAN19620">
    <property type="protein sequence ID" value="PAN19620"/>
    <property type="gene ID" value="PAHAL_3G286200"/>
</dbReference>
<evidence type="ECO:0000259" key="11">
    <source>
        <dbReference type="Pfam" id="PF23559"/>
    </source>
</evidence>
<dbReference type="InterPro" id="IPR001611">
    <property type="entry name" value="Leu-rich_rpt"/>
</dbReference>
<dbReference type="GO" id="GO:0042742">
    <property type="term" value="P:defense response to bacterium"/>
    <property type="evidence" value="ECO:0007669"/>
    <property type="project" value="UniProtKB-ARBA"/>
</dbReference>
<keyword evidence="5" id="KW-0611">Plant defense</keyword>
<dbReference type="Pfam" id="PF25019">
    <property type="entry name" value="LRR_R13L1-DRL21"/>
    <property type="match status" value="1"/>
</dbReference>
<keyword evidence="2" id="KW-0433">Leucine-rich repeat</keyword>
<gene>
    <name evidence="14" type="ORF">PAHAL_3G286200</name>
</gene>
<dbReference type="Gramene" id="PAN19618">
    <property type="protein sequence ID" value="PAN19618"/>
    <property type="gene ID" value="PAHAL_3G286200"/>
</dbReference>
<sequence>MAEVGGMLAYAMLKVVTQQIGSIVGGQLKLQWDFSDDLRKMKMTLDSMEAVLQDAERRSIQDAAVRLWLKRLTDAMYGISDILGEFETTAEPPGWKIAARMPYLAVGSKILIANKMKKMRQEVENIKDQHQQFSFKTDSKSNVQPVPDERETDSYMEDQTLVVGRTEEKRKILSCLSEGIAQDITILPIYGIGGIGKTTLAKLVFNDTYFKDHSKVWIYVSQMLNVNKIGNSIISQLSKEESNLTERQMIRNHLGQLLTDPNYNKKIMIVLDDVWEENDSQLNELKTMLPVIKGGKVVVIVTTRDEHIARKICTVQPYKLLPLSDETCWAIIKRKSDFEARDDKEHLEQVGRDIAMKCGGVALAAQALGYMLKPLTFGEWESVRNSDIWNASTSEQESLAHHNVLACLLLSYRSMPPPLKLCFAYCAFFPKGYKLDKNDLIYQWIAHGFIAPSSIFSTRQLGEKYAKQLLGMSFLQHSKSSSPIGLHRDNVTLFNMHDLVHDLARSIMADGVLDTSKMGCTWRNSCRYALLIDSSRPLKLYVASPEKIRALRFLGYDRIGLRSAAFLSAKYLRVLDLSECYIPKLPNSIGELKQLRYLNAQGIQDDVIPMCITELLKLNYLNLGGSLIRALPESIGEMKCLMHIDLSSCLKIQKLPESFVNLKELVHLDLNNCRSLDIVPELFMGLEELAYLDLSKCHCVKGKVEDLGGLAKLQYLNLSGTFLGKKILSGLQKAMSNLTDLRYLGLSSMSSIVPGLSTIEMASFIDHVSSLTNLEHLKLSHNQNIVSLPETISSLRKLRTLDLSACNNLERLPDGMVKMDCLLLLKVEGCYNLDMSTLSQPNFFGRLSNLVVQTGGDSTSHHMLRHVKPNKRLKISRLECMTFAQLALSIEQMRNQRIEKLELEWNRNDERSFEDMNVLGKLLPPITLRHLELQGYYNSISFPAWMMSISQHLPNLVEIRMWGLPKCNSLPQFGQLRSLRELLIGGMESITKIEEGFYGGAGAFPQLWKFELRCMECLEVWNTMYSDKEHSVQVVMSPNLQRLTLYDCPKLKLKPCPPSAKQWEIVNCDNVLALWDEGTQTCASSYTGLRDVTVRNSNVPLHQWRLLHYLPALTSLRIESCSNLTCISQEIRRGFSTLQSLHLVDNGQPELPQWLGEVTTLRELDIRGYPELQAPLKIMKQLTSLRALLLFSCKDMISTPEWLGELTSLEELLISDCPKLSNLQMNIQYLSSLHSLSLNDCRKIQSLPECLGNLTSLRRLEIIDCRAIKSFPENIRKLPKIEHLNIFPPI</sequence>
<dbReference type="Pfam" id="PF23598">
    <property type="entry name" value="LRR_14"/>
    <property type="match status" value="1"/>
</dbReference>
<dbReference type="EMBL" id="CM008048">
    <property type="protein sequence ID" value="PAN19620.1"/>
    <property type="molecule type" value="Genomic_DNA"/>
</dbReference>
<dbReference type="Pfam" id="PF18052">
    <property type="entry name" value="Rx_N"/>
    <property type="match status" value="1"/>
</dbReference>
<dbReference type="InterPro" id="IPR042197">
    <property type="entry name" value="Apaf_helical"/>
</dbReference>
<evidence type="ECO:0000256" key="8">
    <source>
        <dbReference type="SAM" id="Coils"/>
    </source>
</evidence>
<dbReference type="InterPro" id="IPR055414">
    <property type="entry name" value="LRR_R13L4/SHOC2-like"/>
</dbReference>
<evidence type="ECO:0000256" key="1">
    <source>
        <dbReference type="ARBA" id="ARBA00008894"/>
    </source>
</evidence>
<evidence type="ECO:0000256" key="2">
    <source>
        <dbReference type="ARBA" id="ARBA00022614"/>
    </source>
</evidence>
<dbReference type="InterPro" id="IPR058922">
    <property type="entry name" value="WHD_DRP"/>
</dbReference>
<evidence type="ECO:0000259" key="13">
    <source>
        <dbReference type="Pfam" id="PF25019"/>
    </source>
</evidence>
<dbReference type="SMART" id="SM00369">
    <property type="entry name" value="LRR_TYP"/>
    <property type="match status" value="5"/>
</dbReference>
<dbReference type="SUPFAM" id="SSF52047">
    <property type="entry name" value="RNI-like"/>
    <property type="match status" value="1"/>
</dbReference>
<dbReference type="Pfam" id="PF00931">
    <property type="entry name" value="NB-ARC"/>
    <property type="match status" value="1"/>
</dbReference>
<organism evidence="14">
    <name type="scientific">Panicum hallii</name>
    <dbReference type="NCBI Taxonomy" id="206008"/>
    <lineage>
        <taxon>Eukaryota</taxon>
        <taxon>Viridiplantae</taxon>
        <taxon>Streptophyta</taxon>
        <taxon>Embryophyta</taxon>
        <taxon>Tracheophyta</taxon>
        <taxon>Spermatophyta</taxon>
        <taxon>Magnoliopsida</taxon>
        <taxon>Liliopsida</taxon>
        <taxon>Poales</taxon>
        <taxon>Poaceae</taxon>
        <taxon>PACMAD clade</taxon>
        <taxon>Panicoideae</taxon>
        <taxon>Panicodae</taxon>
        <taxon>Paniceae</taxon>
        <taxon>Panicinae</taxon>
        <taxon>Panicum</taxon>
        <taxon>Panicum sect. Panicum</taxon>
    </lineage>
</organism>
<reference evidence="14" key="1">
    <citation type="submission" date="2018-04" db="EMBL/GenBank/DDBJ databases">
        <title>WGS assembly of Panicum hallii.</title>
        <authorList>
            <person name="Lovell J."/>
            <person name="Jenkins J."/>
            <person name="Lowry D."/>
            <person name="Mamidi S."/>
            <person name="Sreedasyam A."/>
            <person name="Weng X."/>
            <person name="Barry K."/>
            <person name="Bonette J."/>
            <person name="Campitelli B."/>
            <person name="Daum C."/>
            <person name="Gordon S."/>
            <person name="Gould B."/>
            <person name="Lipzen A."/>
            <person name="Macqueen A."/>
            <person name="Palacio-Mejia J."/>
            <person name="Plott C."/>
            <person name="Shakirov E."/>
            <person name="Shu S."/>
            <person name="Yoshinaga Y."/>
            <person name="Zane M."/>
            <person name="Rokhsar D."/>
            <person name="Grimwood J."/>
            <person name="Schmutz J."/>
            <person name="Juenger T."/>
        </authorList>
    </citation>
    <scope>NUCLEOTIDE SEQUENCE [LARGE SCALE GENOMIC DNA]</scope>
    <source>
        <strain evidence="14">FIL2</strain>
    </source>
</reference>
<name>A0A2S3HCI9_9POAL</name>
<dbReference type="SUPFAM" id="SSF52540">
    <property type="entry name" value="P-loop containing nucleoside triphosphate hydrolases"/>
    <property type="match status" value="1"/>
</dbReference>
<dbReference type="Proteomes" id="UP000243499">
    <property type="component" value="Chromosome 3"/>
</dbReference>
<dbReference type="GO" id="GO:0009626">
    <property type="term" value="P:plant-type hypersensitive response"/>
    <property type="evidence" value="ECO:0007669"/>
    <property type="project" value="UniProtKB-ARBA"/>
</dbReference>
<evidence type="ECO:0000259" key="10">
    <source>
        <dbReference type="Pfam" id="PF18052"/>
    </source>
</evidence>
<feature type="domain" description="Disease resistance N-terminal" evidence="10">
    <location>
        <begin position="13"/>
        <end position="91"/>
    </location>
</feature>
<dbReference type="PRINTS" id="PR00364">
    <property type="entry name" value="DISEASERSIST"/>
</dbReference>
<keyword evidence="4" id="KW-0547">Nucleotide-binding</keyword>
<dbReference type="FunFam" id="1.10.10.10:FF:000322">
    <property type="entry name" value="Probable disease resistance protein At1g63360"/>
    <property type="match status" value="1"/>
</dbReference>
<keyword evidence="6" id="KW-0067">ATP-binding</keyword>
<dbReference type="Gene3D" id="3.40.50.300">
    <property type="entry name" value="P-loop containing nucleotide triphosphate hydrolases"/>
    <property type="match status" value="1"/>
</dbReference>
<evidence type="ECO:0000259" key="12">
    <source>
        <dbReference type="Pfam" id="PF23598"/>
    </source>
</evidence>
<dbReference type="InterPro" id="IPR041118">
    <property type="entry name" value="Rx_N"/>
</dbReference>
<protein>
    <submittedName>
        <fullName evidence="14">Uncharacterized protein</fullName>
    </submittedName>
</protein>
<dbReference type="InterPro" id="IPR056789">
    <property type="entry name" value="LRR_R13L1-DRL21"/>
</dbReference>
<evidence type="ECO:0000256" key="7">
    <source>
        <dbReference type="ARBA" id="ARBA00023054"/>
    </source>
</evidence>
<feature type="domain" description="Disease resistance protein winged helix" evidence="11">
    <location>
        <begin position="429"/>
        <end position="504"/>
    </location>
</feature>
<keyword evidence="7 8" id="KW-0175">Coiled coil</keyword>
<evidence type="ECO:0000313" key="14">
    <source>
        <dbReference type="EMBL" id="PAN19618.1"/>
    </source>
</evidence>
<dbReference type="SUPFAM" id="SSF52058">
    <property type="entry name" value="L domain-like"/>
    <property type="match status" value="2"/>
</dbReference>
<dbReference type="EMBL" id="CM008048">
    <property type="protein sequence ID" value="PAN19618.1"/>
    <property type="molecule type" value="Genomic_DNA"/>
</dbReference>
<keyword evidence="3" id="KW-0677">Repeat</keyword>
<feature type="domain" description="Disease resistance R13L4/SHOC-2-like LRR" evidence="12">
    <location>
        <begin position="611"/>
        <end position="748"/>
    </location>
</feature>
<feature type="domain" description="NB-ARC" evidence="9">
    <location>
        <begin position="167"/>
        <end position="335"/>
    </location>
</feature>
<dbReference type="Gene3D" id="3.80.10.10">
    <property type="entry name" value="Ribonuclease Inhibitor"/>
    <property type="match status" value="3"/>
</dbReference>
<dbReference type="GO" id="GO:0002758">
    <property type="term" value="P:innate immune response-activating signaling pathway"/>
    <property type="evidence" value="ECO:0007669"/>
    <property type="project" value="UniProtKB-ARBA"/>
</dbReference>
<dbReference type="GO" id="GO:0005524">
    <property type="term" value="F:ATP binding"/>
    <property type="evidence" value="ECO:0007669"/>
    <property type="project" value="UniProtKB-KW"/>
</dbReference>
<dbReference type="Gene3D" id="1.10.8.430">
    <property type="entry name" value="Helical domain of apoptotic protease-activating factors"/>
    <property type="match status" value="1"/>
</dbReference>
<evidence type="ECO:0000256" key="4">
    <source>
        <dbReference type="ARBA" id="ARBA00022741"/>
    </source>
</evidence>
<dbReference type="Gene3D" id="1.20.5.4130">
    <property type="match status" value="1"/>
</dbReference>
<dbReference type="InterPro" id="IPR002182">
    <property type="entry name" value="NB-ARC"/>
</dbReference>
<dbReference type="Pfam" id="PF13855">
    <property type="entry name" value="LRR_8"/>
    <property type="match status" value="1"/>
</dbReference>
<dbReference type="InterPro" id="IPR036388">
    <property type="entry name" value="WH-like_DNA-bd_sf"/>
</dbReference>
<dbReference type="Pfam" id="PF23559">
    <property type="entry name" value="WHD_DRP"/>
    <property type="match status" value="1"/>
</dbReference>
<dbReference type="InterPro" id="IPR032675">
    <property type="entry name" value="LRR_dom_sf"/>
</dbReference>
<dbReference type="Gene3D" id="1.10.10.10">
    <property type="entry name" value="Winged helix-like DNA-binding domain superfamily/Winged helix DNA-binding domain"/>
    <property type="match status" value="1"/>
</dbReference>
<dbReference type="PANTHER" id="PTHR36766:SF73">
    <property type="entry name" value="NB-ARC DOMAIN-CONTAINING PROTEIN"/>
    <property type="match status" value="1"/>
</dbReference>
<evidence type="ECO:0000256" key="5">
    <source>
        <dbReference type="ARBA" id="ARBA00022821"/>
    </source>
</evidence>
<comment type="similarity">
    <text evidence="1">Belongs to the disease resistance NB-LRR family.</text>
</comment>
<dbReference type="PANTHER" id="PTHR36766">
    <property type="entry name" value="PLANT BROAD-SPECTRUM MILDEW RESISTANCE PROTEIN RPW8"/>
    <property type="match status" value="1"/>
</dbReference>
<feature type="domain" description="R13L1/DRL21-like LRR repeat region" evidence="13">
    <location>
        <begin position="864"/>
        <end position="987"/>
    </location>
</feature>